<dbReference type="CDD" id="cd06171">
    <property type="entry name" value="Sigma70_r4"/>
    <property type="match status" value="1"/>
</dbReference>
<dbReference type="Pfam" id="PF04545">
    <property type="entry name" value="Sigma70_r4"/>
    <property type="match status" value="1"/>
</dbReference>
<evidence type="ECO:0000256" key="6">
    <source>
        <dbReference type="RuleBase" id="RU000716"/>
    </source>
</evidence>
<comment type="similarity">
    <text evidence="1 6">Belongs to the sigma-70 factor family. ECF subfamily.</text>
</comment>
<dbReference type="SUPFAM" id="SSF88659">
    <property type="entry name" value="Sigma3 and sigma4 domains of RNA polymerase sigma factors"/>
    <property type="match status" value="1"/>
</dbReference>
<dbReference type="Proteomes" id="UP000625780">
    <property type="component" value="Unassembled WGS sequence"/>
</dbReference>
<dbReference type="PANTHER" id="PTHR43133:SF62">
    <property type="entry name" value="RNA POLYMERASE SIGMA FACTOR SIGZ"/>
    <property type="match status" value="1"/>
</dbReference>
<dbReference type="InterPro" id="IPR013324">
    <property type="entry name" value="RNA_pol_sigma_r3/r4-like"/>
</dbReference>
<dbReference type="InterPro" id="IPR036388">
    <property type="entry name" value="WH-like_DNA-bd_sf"/>
</dbReference>
<evidence type="ECO:0000256" key="5">
    <source>
        <dbReference type="ARBA" id="ARBA00023163"/>
    </source>
</evidence>
<dbReference type="Gene3D" id="1.10.10.10">
    <property type="entry name" value="Winged helix-like DNA-binding domain superfamily/Winged helix DNA-binding domain"/>
    <property type="match status" value="1"/>
</dbReference>
<dbReference type="EMBL" id="BMFH01000001">
    <property type="protein sequence ID" value="GGD44487.1"/>
    <property type="molecule type" value="Genomic_DNA"/>
</dbReference>
<evidence type="ECO:0000256" key="1">
    <source>
        <dbReference type="ARBA" id="ARBA00010641"/>
    </source>
</evidence>
<reference evidence="10" key="1">
    <citation type="journal article" date="2019" name="Int. J. Syst. Evol. Microbiol.">
        <title>The Global Catalogue of Microorganisms (GCM) 10K type strain sequencing project: providing services to taxonomists for standard genome sequencing and annotation.</title>
        <authorList>
            <consortium name="The Broad Institute Genomics Platform"/>
            <consortium name="The Broad Institute Genome Sequencing Center for Infectious Disease"/>
            <person name="Wu L."/>
            <person name="Ma J."/>
        </authorList>
    </citation>
    <scope>NUCLEOTIDE SEQUENCE [LARGE SCALE GENOMIC DNA]</scope>
    <source>
        <strain evidence="10">CGMCC 1.12606</strain>
    </source>
</reference>
<evidence type="ECO:0000256" key="3">
    <source>
        <dbReference type="ARBA" id="ARBA00023082"/>
    </source>
</evidence>
<keyword evidence="3 6" id="KW-0731">Sigma factor</keyword>
<evidence type="ECO:0000259" key="7">
    <source>
        <dbReference type="Pfam" id="PF04542"/>
    </source>
</evidence>
<dbReference type="PROSITE" id="PS01063">
    <property type="entry name" value="SIGMA70_ECF"/>
    <property type="match status" value="1"/>
</dbReference>
<organism evidence="9 10">
    <name type="scientific">Muriicola marianensis</name>
    <dbReference type="NCBI Taxonomy" id="1324801"/>
    <lineage>
        <taxon>Bacteria</taxon>
        <taxon>Pseudomonadati</taxon>
        <taxon>Bacteroidota</taxon>
        <taxon>Flavobacteriia</taxon>
        <taxon>Flavobacteriales</taxon>
        <taxon>Flavobacteriaceae</taxon>
        <taxon>Muriicola</taxon>
    </lineage>
</organism>
<keyword evidence="4 6" id="KW-0238">DNA-binding</keyword>
<proteinExistence type="inferred from homology"/>
<accession>A0ABQ1QVM9</accession>
<evidence type="ECO:0000313" key="9">
    <source>
        <dbReference type="EMBL" id="GGD44487.1"/>
    </source>
</evidence>
<keyword evidence="2 6" id="KW-0805">Transcription regulation</keyword>
<dbReference type="InterPro" id="IPR000838">
    <property type="entry name" value="RNA_pol_sigma70_ECF_CS"/>
</dbReference>
<feature type="domain" description="RNA polymerase sigma-70 region 4" evidence="8">
    <location>
        <begin position="137"/>
        <end position="182"/>
    </location>
</feature>
<dbReference type="InterPro" id="IPR039425">
    <property type="entry name" value="RNA_pol_sigma-70-like"/>
</dbReference>
<evidence type="ECO:0000259" key="8">
    <source>
        <dbReference type="Pfam" id="PF04545"/>
    </source>
</evidence>
<feature type="domain" description="RNA polymerase sigma-70 region 2" evidence="7">
    <location>
        <begin position="36"/>
        <end position="103"/>
    </location>
</feature>
<gene>
    <name evidence="9" type="ORF">GCM10011361_09350</name>
</gene>
<sequence>MPLESFFYLTTPMSILLEKHIVELLQERDEKAISLLYDHYGDTLYGVAFKVVKDEELAQDVVQESFVKIWRKSDTYDPTKAKLFTWLFRIIRNTAIDKLRSLQTKSDKEIQLDVSNVYKVGVDDIRPEFLDVRENLGKIEQKYQEVLDALFFQGMTQQEASDELNIPLGTIKSRLKIGLRELGKIYGNSLVMLILLILKS</sequence>
<protein>
    <recommendedName>
        <fullName evidence="6">RNA polymerase sigma factor</fullName>
    </recommendedName>
</protein>
<evidence type="ECO:0000256" key="2">
    <source>
        <dbReference type="ARBA" id="ARBA00023015"/>
    </source>
</evidence>
<evidence type="ECO:0000256" key="4">
    <source>
        <dbReference type="ARBA" id="ARBA00023125"/>
    </source>
</evidence>
<dbReference type="Pfam" id="PF04542">
    <property type="entry name" value="Sigma70_r2"/>
    <property type="match status" value="1"/>
</dbReference>
<dbReference type="Gene3D" id="1.10.1740.10">
    <property type="match status" value="1"/>
</dbReference>
<dbReference type="InterPro" id="IPR007627">
    <property type="entry name" value="RNA_pol_sigma70_r2"/>
</dbReference>
<keyword evidence="10" id="KW-1185">Reference proteome</keyword>
<dbReference type="InterPro" id="IPR014284">
    <property type="entry name" value="RNA_pol_sigma-70_dom"/>
</dbReference>
<comment type="caution">
    <text evidence="9">The sequence shown here is derived from an EMBL/GenBank/DDBJ whole genome shotgun (WGS) entry which is preliminary data.</text>
</comment>
<dbReference type="NCBIfam" id="TIGR02937">
    <property type="entry name" value="sigma70-ECF"/>
    <property type="match status" value="1"/>
</dbReference>
<keyword evidence="5 6" id="KW-0804">Transcription</keyword>
<dbReference type="InterPro" id="IPR013325">
    <property type="entry name" value="RNA_pol_sigma_r2"/>
</dbReference>
<dbReference type="InterPro" id="IPR007630">
    <property type="entry name" value="RNA_pol_sigma70_r4"/>
</dbReference>
<dbReference type="SUPFAM" id="SSF88946">
    <property type="entry name" value="Sigma2 domain of RNA polymerase sigma factors"/>
    <property type="match status" value="1"/>
</dbReference>
<dbReference type="PANTHER" id="PTHR43133">
    <property type="entry name" value="RNA POLYMERASE ECF-TYPE SIGMA FACTO"/>
    <property type="match status" value="1"/>
</dbReference>
<name>A0ABQ1QVM9_9FLAO</name>
<evidence type="ECO:0000313" key="10">
    <source>
        <dbReference type="Proteomes" id="UP000625780"/>
    </source>
</evidence>